<accession>A0A977PTW5</accession>
<dbReference type="KEGG" id="wna:KA717_20350"/>
<dbReference type="KEGG" id="wna:KA717_20140"/>
<proteinExistence type="predicted"/>
<evidence type="ECO:0000313" key="2">
    <source>
        <dbReference type="EMBL" id="UXE58429.1"/>
    </source>
</evidence>
<evidence type="ECO:0000313" key="1">
    <source>
        <dbReference type="EMBL" id="UXE58393.1"/>
    </source>
</evidence>
<protein>
    <recommendedName>
        <fullName evidence="3">CopG family transcriptional regulator</fullName>
    </recommendedName>
</protein>
<name>A0A977PTW5_9CYAN</name>
<sequence>MVVFLDHYQNSTGCRSRSQVISEALQLLRLRELEEAYREASLEIDSTWENTAGDGLSDETW</sequence>
<reference evidence="1" key="1">
    <citation type="submission" date="2021-04" db="EMBL/GenBank/DDBJ databases">
        <title>Genome sequence of Woronichinia naegeliana from Washington state freshwater lake bloom.</title>
        <authorList>
            <person name="Dreher T.W."/>
        </authorList>
    </citation>
    <scope>NUCLEOTIDE SEQUENCE</scope>
    <source>
        <strain evidence="1">WA131</strain>
    </source>
</reference>
<organism evidence="1">
    <name type="scientific">Woronichinia naegeliana WA131</name>
    <dbReference type="NCBI Taxonomy" id="2824559"/>
    <lineage>
        <taxon>Bacteria</taxon>
        <taxon>Bacillati</taxon>
        <taxon>Cyanobacteriota</taxon>
        <taxon>Cyanophyceae</taxon>
        <taxon>Synechococcales</taxon>
        <taxon>Coelosphaeriaceae</taxon>
        <taxon>Woronichinia</taxon>
    </lineage>
</organism>
<dbReference type="EMBL" id="CP073041">
    <property type="protein sequence ID" value="UXE58393.1"/>
    <property type="molecule type" value="Genomic_DNA"/>
</dbReference>
<dbReference type="Proteomes" id="UP001065613">
    <property type="component" value="Chromosome"/>
</dbReference>
<dbReference type="AlphaFoldDB" id="A0A977PTW5"/>
<dbReference type="EMBL" id="CP073041">
    <property type="protein sequence ID" value="UXE58429.1"/>
    <property type="molecule type" value="Genomic_DNA"/>
</dbReference>
<gene>
    <name evidence="1" type="ORF">KA717_20140</name>
    <name evidence="2" type="ORF">KA717_20350</name>
</gene>
<evidence type="ECO:0008006" key="3">
    <source>
        <dbReference type="Google" id="ProtNLM"/>
    </source>
</evidence>